<dbReference type="InterPro" id="IPR036388">
    <property type="entry name" value="WH-like_DNA-bd_sf"/>
</dbReference>
<dbReference type="AlphaFoldDB" id="A0A423UJX1"/>
<evidence type="ECO:0000256" key="1">
    <source>
        <dbReference type="ARBA" id="ARBA00023015"/>
    </source>
</evidence>
<evidence type="ECO:0000256" key="4">
    <source>
        <dbReference type="SAM" id="Phobius"/>
    </source>
</evidence>
<feature type="transmembrane region" description="Helical" evidence="4">
    <location>
        <begin position="253"/>
        <end position="272"/>
    </location>
</feature>
<keyword evidence="2" id="KW-0238">DNA-binding</keyword>
<feature type="transmembrane region" description="Helical" evidence="4">
    <location>
        <begin position="355"/>
        <end position="376"/>
    </location>
</feature>
<gene>
    <name evidence="6" type="ORF">DMP12_08035</name>
</gene>
<evidence type="ECO:0000259" key="5">
    <source>
        <dbReference type="PROSITE" id="PS50043"/>
    </source>
</evidence>
<proteinExistence type="predicted"/>
<evidence type="ECO:0000313" key="7">
    <source>
        <dbReference type="Proteomes" id="UP000285258"/>
    </source>
</evidence>
<dbReference type="EMBL" id="QIBW01000008">
    <property type="protein sequence ID" value="ROT89683.1"/>
    <property type="molecule type" value="Genomic_DNA"/>
</dbReference>
<keyword evidence="1" id="KW-0805">Transcription regulation</keyword>
<dbReference type="PANTHER" id="PTHR44688:SF16">
    <property type="entry name" value="DNA-BINDING TRANSCRIPTIONAL ACTIVATOR DEVR_DOSR"/>
    <property type="match status" value="1"/>
</dbReference>
<feature type="transmembrane region" description="Helical" evidence="4">
    <location>
        <begin position="194"/>
        <end position="215"/>
    </location>
</feature>
<dbReference type="PROSITE" id="PS50043">
    <property type="entry name" value="HTH_LUXR_2"/>
    <property type="match status" value="1"/>
</dbReference>
<keyword evidence="4" id="KW-0812">Transmembrane</keyword>
<feature type="transmembrane region" description="Helical" evidence="4">
    <location>
        <begin position="383"/>
        <end position="407"/>
    </location>
</feature>
<feature type="transmembrane region" description="Helical" evidence="4">
    <location>
        <begin position="330"/>
        <end position="349"/>
    </location>
</feature>
<dbReference type="InterPro" id="IPR016032">
    <property type="entry name" value="Sig_transdc_resp-reg_C-effctor"/>
</dbReference>
<accession>A0A423UJX1</accession>
<feature type="transmembrane region" description="Helical" evidence="4">
    <location>
        <begin position="143"/>
        <end position="162"/>
    </location>
</feature>
<name>A0A423UJX1_9ACTN</name>
<evidence type="ECO:0000256" key="2">
    <source>
        <dbReference type="ARBA" id="ARBA00023125"/>
    </source>
</evidence>
<feature type="transmembrane region" description="Helical" evidence="4">
    <location>
        <begin position="478"/>
        <end position="498"/>
    </location>
</feature>
<feature type="transmembrane region" description="Helical" evidence="4">
    <location>
        <begin position="413"/>
        <end position="431"/>
    </location>
</feature>
<organism evidence="6 7">
    <name type="scientific">Gordonibacter urolithinfaciens</name>
    <dbReference type="NCBI Taxonomy" id="1335613"/>
    <lineage>
        <taxon>Bacteria</taxon>
        <taxon>Bacillati</taxon>
        <taxon>Actinomycetota</taxon>
        <taxon>Coriobacteriia</taxon>
        <taxon>Eggerthellales</taxon>
        <taxon>Eggerthellaceae</taxon>
        <taxon>Gordonibacter</taxon>
    </lineage>
</organism>
<dbReference type="InterPro" id="IPR000792">
    <property type="entry name" value="Tscrpt_reg_LuxR_C"/>
</dbReference>
<feature type="transmembrane region" description="Helical" evidence="4">
    <location>
        <begin position="452"/>
        <end position="472"/>
    </location>
</feature>
<evidence type="ECO:0000256" key="3">
    <source>
        <dbReference type="ARBA" id="ARBA00023163"/>
    </source>
</evidence>
<feature type="transmembrane region" description="Helical" evidence="4">
    <location>
        <begin position="227"/>
        <end position="247"/>
    </location>
</feature>
<dbReference type="Proteomes" id="UP000285258">
    <property type="component" value="Unassembled WGS sequence"/>
</dbReference>
<keyword evidence="3" id="KW-0804">Transcription</keyword>
<dbReference type="SUPFAM" id="SSF46894">
    <property type="entry name" value="C-terminal effector domain of the bipartite response regulators"/>
    <property type="match status" value="1"/>
</dbReference>
<keyword evidence="4" id="KW-0472">Membrane</keyword>
<comment type="caution">
    <text evidence="6">The sequence shown here is derived from an EMBL/GenBank/DDBJ whole genome shotgun (WGS) entry which is preliminary data.</text>
</comment>
<keyword evidence="4" id="KW-1133">Transmembrane helix</keyword>
<dbReference type="SMART" id="SM00421">
    <property type="entry name" value="HTH_LUXR"/>
    <property type="match status" value="1"/>
</dbReference>
<sequence>MIAQRMVRYDALPPPFRSLRESLPGSCESHEKPVPNCRKRRKRRWNRSSSPMLHWPCRRRSRPGGKTFMHHEQAGQSDISIDMRFLQRDDEHEASREFTLRIPLLCVLGLAFYFGWIFCLFWSPVLLPSAAVGDFEAHAIRTVMTVAMFVAYVAFGLFARFFASRRGELLLRLTSLLCCPFGCAVAVLPPAGDLALPALLWCASGVGSSALLLVWSKKLVILNRKQIIFSASGAFLGGSLLLLTMSFLPTGVAALLVSSLPVVSVLLAWLVLSPSVTFAPPDEDGAGFTLSGREDPIACAGLDEAPPEPSGPADGNEADGTDRFSFMRTVLLAFAYSVGIGFVGSSATVHAYYPYAVYVIAAANALAAVFTVLFLVRKSRDIALILTEVFLPIMLVCIFVFSFASYVGQLACLFAMFALLACHDIVDIASVSKSFRLFDENYVKTFAVGRTLNGLGCTLGWIVGTVMCFAFPGDPLGRMFICFALVVLLVVATSFAVFHPGPLSYVREVRLEAERSARSIALEAGAGRALELSTRIVAGRYDLTPRQAEVLYCLAQGRNAGYIAEKFTISAHTAKSHIYNIYNKLGVHSQQELLDIVESEGVPEGPQTVLDVH</sequence>
<feature type="domain" description="HTH luxR-type" evidence="5">
    <location>
        <begin position="536"/>
        <end position="601"/>
    </location>
</feature>
<protein>
    <recommendedName>
        <fullName evidence="5">HTH luxR-type domain-containing protein</fullName>
    </recommendedName>
</protein>
<dbReference type="GO" id="GO:0003677">
    <property type="term" value="F:DNA binding"/>
    <property type="evidence" value="ECO:0007669"/>
    <property type="project" value="UniProtKB-KW"/>
</dbReference>
<evidence type="ECO:0000313" key="6">
    <source>
        <dbReference type="EMBL" id="ROT89683.1"/>
    </source>
</evidence>
<dbReference type="Gene3D" id="1.10.10.10">
    <property type="entry name" value="Winged helix-like DNA-binding domain superfamily/Winged helix DNA-binding domain"/>
    <property type="match status" value="1"/>
</dbReference>
<dbReference type="PANTHER" id="PTHR44688">
    <property type="entry name" value="DNA-BINDING TRANSCRIPTIONAL ACTIVATOR DEVR_DOSR"/>
    <property type="match status" value="1"/>
</dbReference>
<reference evidence="7" key="1">
    <citation type="submission" date="2018-05" db="EMBL/GenBank/DDBJ databases">
        <title>Genome Sequencing of selected type strains of the family Eggerthellaceae.</title>
        <authorList>
            <person name="Danylec N."/>
            <person name="Stoll D.A."/>
            <person name="Doetsch A."/>
            <person name="Huch M."/>
        </authorList>
    </citation>
    <scope>NUCLEOTIDE SEQUENCE [LARGE SCALE GENOMIC DNA]</scope>
    <source>
        <strain evidence="7">DSM 27213</strain>
    </source>
</reference>
<dbReference type="GO" id="GO:0006355">
    <property type="term" value="P:regulation of DNA-templated transcription"/>
    <property type="evidence" value="ECO:0007669"/>
    <property type="project" value="InterPro"/>
</dbReference>
<dbReference type="Pfam" id="PF00196">
    <property type="entry name" value="GerE"/>
    <property type="match status" value="1"/>
</dbReference>
<feature type="transmembrane region" description="Helical" evidence="4">
    <location>
        <begin position="102"/>
        <end position="123"/>
    </location>
</feature>
<dbReference type="CDD" id="cd06170">
    <property type="entry name" value="LuxR_C_like"/>
    <property type="match status" value="1"/>
</dbReference>
<feature type="transmembrane region" description="Helical" evidence="4">
    <location>
        <begin position="169"/>
        <end position="188"/>
    </location>
</feature>
<dbReference type="PRINTS" id="PR00038">
    <property type="entry name" value="HTHLUXR"/>
</dbReference>